<dbReference type="GO" id="GO:1990904">
    <property type="term" value="C:ribonucleoprotein complex"/>
    <property type="evidence" value="ECO:0007669"/>
    <property type="project" value="UniProtKB-KW"/>
</dbReference>
<evidence type="ECO:0000256" key="5">
    <source>
        <dbReference type="HAMAP-Rule" id="MF_00294"/>
    </source>
</evidence>
<evidence type="ECO:0000256" key="1">
    <source>
        <dbReference type="ARBA" id="ARBA00007596"/>
    </source>
</evidence>
<comment type="similarity">
    <text evidence="1 5">Belongs to the bacterial ribosomal protein bL33 family.</text>
</comment>
<dbReference type="GO" id="GO:0005840">
    <property type="term" value="C:ribosome"/>
    <property type="evidence" value="ECO:0007669"/>
    <property type="project" value="UniProtKB-KW"/>
</dbReference>
<reference evidence="7" key="1">
    <citation type="submission" date="2017-09" db="EMBL/GenBank/DDBJ databases">
        <title>Depth-based differentiation of microbial function through sediment-hosted aquifers and enrichment of novel symbionts in the deep terrestrial subsurface.</title>
        <authorList>
            <person name="Probst A.J."/>
            <person name="Ladd B."/>
            <person name="Jarett J.K."/>
            <person name="Geller-Mcgrath D.E."/>
            <person name="Sieber C.M.K."/>
            <person name="Emerson J.B."/>
            <person name="Anantharaman K."/>
            <person name="Thomas B.C."/>
            <person name="Malmstrom R."/>
            <person name="Stieglmeier M."/>
            <person name="Klingl A."/>
            <person name="Woyke T."/>
            <person name="Ryan C.M."/>
            <person name="Banfield J.F."/>
        </authorList>
    </citation>
    <scope>NUCLEOTIDE SEQUENCE [LARGE SCALE GENOMIC DNA]</scope>
</reference>
<dbReference type="HAMAP" id="MF_00294">
    <property type="entry name" value="Ribosomal_bL33"/>
    <property type="match status" value="1"/>
</dbReference>
<dbReference type="EMBL" id="PEWD01000029">
    <property type="protein sequence ID" value="PIU69120.1"/>
    <property type="molecule type" value="Genomic_DNA"/>
</dbReference>
<protein>
    <recommendedName>
        <fullName evidence="4 5">Large ribosomal subunit protein bL33</fullName>
    </recommendedName>
</protein>
<proteinExistence type="inferred from homology"/>
<evidence type="ECO:0000313" key="6">
    <source>
        <dbReference type="EMBL" id="PIU69120.1"/>
    </source>
</evidence>
<dbReference type="SUPFAM" id="SSF57829">
    <property type="entry name" value="Zn-binding ribosomal proteins"/>
    <property type="match status" value="1"/>
</dbReference>
<gene>
    <name evidence="5 6" type="primary">rpmG</name>
    <name evidence="6" type="ORF">COS81_01310</name>
</gene>
<dbReference type="InterPro" id="IPR001705">
    <property type="entry name" value="Ribosomal_bL33"/>
</dbReference>
<dbReference type="InterPro" id="IPR011332">
    <property type="entry name" value="Ribosomal_zn-bd"/>
</dbReference>
<dbReference type="NCBIfam" id="TIGR01023">
    <property type="entry name" value="rpmG_bact"/>
    <property type="match status" value="1"/>
</dbReference>
<keyword evidence="2 5" id="KW-0689">Ribosomal protein</keyword>
<dbReference type="PANTHER" id="PTHR43168">
    <property type="entry name" value="50S RIBOSOMAL PROTEIN L33, CHLOROPLASTIC"/>
    <property type="match status" value="1"/>
</dbReference>
<sequence>MAKKGQRVIIHLACTACKRQNYTTEKSRLNTKEKLEIKKFCPFCKKMTLHKEEKSK</sequence>
<evidence type="ECO:0000256" key="2">
    <source>
        <dbReference type="ARBA" id="ARBA00022980"/>
    </source>
</evidence>
<dbReference type="GO" id="GO:0006412">
    <property type="term" value="P:translation"/>
    <property type="evidence" value="ECO:0007669"/>
    <property type="project" value="UniProtKB-UniRule"/>
</dbReference>
<evidence type="ECO:0000256" key="4">
    <source>
        <dbReference type="ARBA" id="ARBA00035176"/>
    </source>
</evidence>
<evidence type="ECO:0000256" key="3">
    <source>
        <dbReference type="ARBA" id="ARBA00023274"/>
    </source>
</evidence>
<dbReference type="PANTHER" id="PTHR43168:SF2">
    <property type="entry name" value="LARGE RIBOSOMAL SUBUNIT PROTEIN BL33C"/>
    <property type="match status" value="1"/>
</dbReference>
<dbReference type="NCBIfam" id="NF001764">
    <property type="entry name" value="PRK00504.1"/>
    <property type="match status" value="1"/>
</dbReference>
<dbReference type="InterPro" id="IPR038584">
    <property type="entry name" value="Ribosomal_bL33_sf"/>
</dbReference>
<dbReference type="GO" id="GO:0003735">
    <property type="term" value="F:structural constituent of ribosome"/>
    <property type="evidence" value="ECO:0007669"/>
    <property type="project" value="InterPro"/>
</dbReference>
<name>A0A2M7AP85_UNCKA</name>
<dbReference type="Pfam" id="PF00471">
    <property type="entry name" value="Ribosomal_L33"/>
    <property type="match status" value="1"/>
</dbReference>
<dbReference type="GO" id="GO:0005737">
    <property type="term" value="C:cytoplasm"/>
    <property type="evidence" value="ECO:0007669"/>
    <property type="project" value="UniProtKB-ARBA"/>
</dbReference>
<comment type="caution">
    <text evidence="6">The sequence shown here is derived from an EMBL/GenBank/DDBJ whole genome shotgun (WGS) entry which is preliminary data.</text>
</comment>
<dbReference type="Proteomes" id="UP000229916">
    <property type="component" value="Unassembled WGS sequence"/>
</dbReference>
<dbReference type="Gene3D" id="2.20.28.120">
    <property type="entry name" value="Ribosomal protein L33"/>
    <property type="match status" value="1"/>
</dbReference>
<dbReference type="AlphaFoldDB" id="A0A2M7AP85"/>
<keyword evidence="3 5" id="KW-0687">Ribonucleoprotein</keyword>
<accession>A0A2M7AP85</accession>
<evidence type="ECO:0000313" key="7">
    <source>
        <dbReference type="Proteomes" id="UP000229916"/>
    </source>
</evidence>
<organism evidence="6 7">
    <name type="scientific">candidate division WWE3 bacterium CG06_land_8_20_14_3_00_42_16</name>
    <dbReference type="NCBI Taxonomy" id="1975083"/>
    <lineage>
        <taxon>Bacteria</taxon>
        <taxon>Katanobacteria</taxon>
    </lineage>
</organism>
<dbReference type="NCBIfam" id="NF001860">
    <property type="entry name" value="PRK00595.1"/>
    <property type="match status" value="1"/>
</dbReference>